<reference evidence="1" key="1">
    <citation type="submission" date="2020-06" db="EMBL/GenBank/DDBJ databases">
        <authorList>
            <person name="Li T."/>
            <person name="Hu X."/>
            <person name="Zhang T."/>
            <person name="Song X."/>
            <person name="Zhang H."/>
            <person name="Dai N."/>
            <person name="Sheng W."/>
            <person name="Hou X."/>
            <person name="Wei L."/>
        </authorList>
    </citation>
    <scope>NUCLEOTIDE SEQUENCE</scope>
    <source>
        <strain evidence="1">KEN1</strain>
        <tissue evidence="1">Leaf</tissue>
    </source>
</reference>
<protein>
    <submittedName>
        <fullName evidence="1">Uncharacterized protein</fullName>
    </submittedName>
</protein>
<evidence type="ECO:0000313" key="1">
    <source>
        <dbReference type="EMBL" id="KAL0411502.1"/>
    </source>
</evidence>
<accession>A0AAW2U4C7</accession>
<name>A0AAW2U4C7_9LAMI</name>
<proteinExistence type="predicted"/>
<dbReference type="EMBL" id="JACGWN010000013">
    <property type="protein sequence ID" value="KAL0411502.1"/>
    <property type="molecule type" value="Genomic_DNA"/>
</dbReference>
<reference evidence="1" key="2">
    <citation type="journal article" date="2024" name="Plant">
        <title>Genomic evolution and insights into agronomic trait innovations of Sesamum species.</title>
        <authorList>
            <person name="Miao H."/>
            <person name="Wang L."/>
            <person name="Qu L."/>
            <person name="Liu H."/>
            <person name="Sun Y."/>
            <person name="Le M."/>
            <person name="Wang Q."/>
            <person name="Wei S."/>
            <person name="Zheng Y."/>
            <person name="Lin W."/>
            <person name="Duan Y."/>
            <person name="Cao H."/>
            <person name="Xiong S."/>
            <person name="Wang X."/>
            <person name="Wei L."/>
            <person name="Li C."/>
            <person name="Ma Q."/>
            <person name="Ju M."/>
            <person name="Zhao R."/>
            <person name="Li G."/>
            <person name="Mu C."/>
            <person name="Tian Q."/>
            <person name="Mei H."/>
            <person name="Zhang T."/>
            <person name="Gao T."/>
            <person name="Zhang H."/>
        </authorList>
    </citation>
    <scope>NUCLEOTIDE SEQUENCE</scope>
    <source>
        <strain evidence="1">KEN1</strain>
    </source>
</reference>
<comment type="caution">
    <text evidence="1">The sequence shown here is derived from an EMBL/GenBank/DDBJ whole genome shotgun (WGS) entry which is preliminary data.</text>
</comment>
<gene>
    <name evidence="1" type="ORF">Slati_3739900</name>
</gene>
<sequence>MARGQAPYSAFFHGAEAYRYPPHDLVAYGHSGWDLVLAAYQVHGENGDNTCSSHDSWRAGSDYLEGGPGSVLF</sequence>
<dbReference type="AlphaFoldDB" id="A0AAW2U4C7"/>
<organism evidence="1">
    <name type="scientific">Sesamum latifolium</name>
    <dbReference type="NCBI Taxonomy" id="2727402"/>
    <lineage>
        <taxon>Eukaryota</taxon>
        <taxon>Viridiplantae</taxon>
        <taxon>Streptophyta</taxon>
        <taxon>Embryophyta</taxon>
        <taxon>Tracheophyta</taxon>
        <taxon>Spermatophyta</taxon>
        <taxon>Magnoliopsida</taxon>
        <taxon>eudicotyledons</taxon>
        <taxon>Gunneridae</taxon>
        <taxon>Pentapetalae</taxon>
        <taxon>asterids</taxon>
        <taxon>lamiids</taxon>
        <taxon>Lamiales</taxon>
        <taxon>Pedaliaceae</taxon>
        <taxon>Sesamum</taxon>
    </lineage>
</organism>